<organism evidence="2 3">
    <name type="scientific">Corynespora cassiicola Philippines</name>
    <dbReference type="NCBI Taxonomy" id="1448308"/>
    <lineage>
        <taxon>Eukaryota</taxon>
        <taxon>Fungi</taxon>
        <taxon>Dikarya</taxon>
        <taxon>Ascomycota</taxon>
        <taxon>Pezizomycotina</taxon>
        <taxon>Dothideomycetes</taxon>
        <taxon>Pleosporomycetidae</taxon>
        <taxon>Pleosporales</taxon>
        <taxon>Corynesporascaceae</taxon>
        <taxon>Corynespora</taxon>
    </lineage>
</organism>
<feature type="region of interest" description="Disordered" evidence="1">
    <location>
        <begin position="76"/>
        <end position="124"/>
    </location>
</feature>
<reference evidence="2 3" key="1">
    <citation type="journal article" date="2018" name="Front. Microbiol.">
        <title>Genome-Wide Analysis of Corynespora cassiicola Leaf Fall Disease Putative Effectors.</title>
        <authorList>
            <person name="Lopez D."/>
            <person name="Ribeiro S."/>
            <person name="Label P."/>
            <person name="Fumanal B."/>
            <person name="Venisse J.S."/>
            <person name="Kohler A."/>
            <person name="de Oliveira R.R."/>
            <person name="Labutti K."/>
            <person name="Lipzen A."/>
            <person name="Lail K."/>
            <person name="Bauer D."/>
            <person name="Ohm R.A."/>
            <person name="Barry K.W."/>
            <person name="Spatafora J."/>
            <person name="Grigoriev I.V."/>
            <person name="Martin F.M."/>
            <person name="Pujade-Renaud V."/>
        </authorList>
    </citation>
    <scope>NUCLEOTIDE SEQUENCE [LARGE SCALE GENOMIC DNA]</scope>
    <source>
        <strain evidence="2 3">Philippines</strain>
    </source>
</reference>
<evidence type="ECO:0000313" key="3">
    <source>
        <dbReference type="Proteomes" id="UP000240883"/>
    </source>
</evidence>
<protein>
    <submittedName>
        <fullName evidence="2">Uncharacterized protein</fullName>
    </submittedName>
</protein>
<dbReference type="EMBL" id="KZ678131">
    <property type="protein sequence ID" value="PSN71352.1"/>
    <property type="molecule type" value="Genomic_DNA"/>
</dbReference>
<name>A0A2T2P115_CORCC</name>
<proteinExistence type="predicted"/>
<evidence type="ECO:0000313" key="2">
    <source>
        <dbReference type="EMBL" id="PSN71352.1"/>
    </source>
</evidence>
<gene>
    <name evidence="2" type="ORF">BS50DRAFT_280722</name>
</gene>
<dbReference type="OrthoDB" id="5428255at2759"/>
<sequence>MTGLELTRCLAGWMDGWLNDWVDGGMEGWVVGLARRPRNSGPSRPKSTRLCPFAIHHPSIHPSIHREPPVWAPTWGLARGSSRSSSGLIRRQQSRPEEVSLGSGQPSPFNRDGHRGQAGRQAVS</sequence>
<evidence type="ECO:0000256" key="1">
    <source>
        <dbReference type="SAM" id="MobiDB-lite"/>
    </source>
</evidence>
<dbReference type="Proteomes" id="UP000240883">
    <property type="component" value="Unassembled WGS sequence"/>
</dbReference>
<accession>A0A2T2P115</accession>
<dbReference type="AlphaFoldDB" id="A0A2T2P115"/>
<feature type="compositionally biased region" description="Low complexity" evidence="1">
    <location>
        <begin position="79"/>
        <end position="91"/>
    </location>
</feature>
<keyword evidence="3" id="KW-1185">Reference proteome</keyword>